<evidence type="ECO:0000256" key="2">
    <source>
        <dbReference type="ARBA" id="ARBA00009085"/>
    </source>
</evidence>
<feature type="coiled-coil region" evidence="4">
    <location>
        <begin position="129"/>
        <end position="163"/>
    </location>
</feature>
<dbReference type="GO" id="GO:0016579">
    <property type="term" value="P:protein deubiquitination"/>
    <property type="evidence" value="ECO:0007669"/>
    <property type="project" value="InterPro"/>
</dbReference>
<dbReference type="Pfam" id="PF00443">
    <property type="entry name" value="UCH"/>
    <property type="match status" value="1"/>
</dbReference>
<evidence type="ECO:0000259" key="5">
    <source>
        <dbReference type="PROSITE" id="PS50235"/>
    </source>
</evidence>
<dbReference type="PANTHER" id="PTHR21646">
    <property type="entry name" value="UBIQUITIN CARBOXYL-TERMINAL HYDROLASE"/>
    <property type="match status" value="1"/>
</dbReference>
<dbReference type="PROSITE" id="PS50235">
    <property type="entry name" value="USP_3"/>
    <property type="match status" value="1"/>
</dbReference>
<dbReference type="EC" id="3.4.19.12" evidence="3"/>
<accession>T1GJ68</accession>
<dbReference type="STRING" id="36166.T1GJ68"/>
<organism evidence="6 7">
    <name type="scientific">Megaselia scalaris</name>
    <name type="common">Humpbacked fly</name>
    <name type="synonym">Phora scalaris</name>
    <dbReference type="NCBI Taxonomy" id="36166"/>
    <lineage>
        <taxon>Eukaryota</taxon>
        <taxon>Metazoa</taxon>
        <taxon>Ecdysozoa</taxon>
        <taxon>Arthropoda</taxon>
        <taxon>Hexapoda</taxon>
        <taxon>Insecta</taxon>
        <taxon>Pterygota</taxon>
        <taxon>Neoptera</taxon>
        <taxon>Endopterygota</taxon>
        <taxon>Diptera</taxon>
        <taxon>Brachycera</taxon>
        <taxon>Muscomorpha</taxon>
        <taxon>Platypezoidea</taxon>
        <taxon>Phoridae</taxon>
        <taxon>Megaseliini</taxon>
        <taxon>Megaselia</taxon>
    </lineage>
</organism>
<dbReference type="Proteomes" id="UP000015102">
    <property type="component" value="Unassembled WGS sequence"/>
</dbReference>
<evidence type="ECO:0000256" key="4">
    <source>
        <dbReference type="SAM" id="Coils"/>
    </source>
</evidence>
<dbReference type="InterPro" id="IPR038765">
    <property type="entry name" value="Papain-like_cys_pep_sf"/>
</dbReference>
<proteinExistence type="inferred from homology"/>
<keyword evidence="4" id="KW-0175">Coiled coil</keyword>
<reference evidence="7" key="1">
    <citation type="submission" date="2013-02" db="EMBL/GenBank/DDBJ databases">
        <authorList>
            <person name="Hughes D."/>
        </authorList>
    </citation>
    <scope>NUCLEOTIDE SEQUENCE</scope>
    <source>
        <strain>Durham</strain>
        <strain evidence="7">NC isolate 2 -- Noor lab</strain>
    </source>
</reference>
<dbReference type="GO" id="GO:0004843">
    <property type="term" value="F:cysteine-type deubiquitinase activity"/>
    <property type="evidence" value="ECO:0007669"/>
    <property type="project" value="UniProtKB-EC"/>
</dbReference>
<keyword evidence="7" id="KW-1185">Reference proteome</keyword>
<dbReference type="Gene3D" id="3.90.70.10">
    <property type="entry name" value="Cysteine proteinases"/>
    <property type="match status" value="1"/>
</dbReference>
<evidence type="ECO:0000313" key="6">
    <source>
        <dbReference type="EnsemblMetazoa" id="MESCA003512-PA"/>
    </source>
</evidence>
<dbReference type="PROSITE" id="PS00972">
    <property type="entry name" value="USP_1"/>
    <property type="match status" value="1"/>
</dbReference>
<dbReference type="Gene3D" id="3.40.250.10">
    <property type="entry name" value="Rhodanese-like domain"/>
    <property type="match status" value="1"/>
</dbReference>
<dbReference type="InterPro" id="IPR001394">
    <property type="entry name" value="Peptidase_C19_UCH"/>
</dbReference>
<dbReference type="EnsemblMetazoa" id="MESCA003512-RA">
    <property type="protein sequence ID" value="MESCA003512-PA"/>
    <property type="gene ID" value="MESCA003512"/>
</dbReference>
<feature type="domain" description="USP" evidence="5">
    <location>
        <begin position="254"/>
        <end position="477"/>
    </location>
</feature>
<dbReference type="InterPro" id="IPR028889">
    <property type="entry name" value="USP"/>
</dbReference>
<dbReference type="PANTHER" id="PTHR21646:SF46">
    <property type="entry name" value="UBIQUITIN CARBOXYL-TERMINAL HYDROLASE"/>
    <property type="match status" value="1"/>
</dbReference>
<dbReference type="SUPFAM" id="SSF54001">
    <property type="entry name" value="Cysteine proteinases"/>
    <property type="match status" value="1"/>
</dbReference>
<dbReference type="EMBL" id="CAQQ02027067">
    <property type="status" value="NOT_ANNOTATED_CDS"/>
    <property type="molecule type" value="Genomic_DNA"/>
</dbReference>
<protein>
    <recommendedName>
        <fullName evidence="3">ubiquitinyl hydrolase 1</fullName>
        <ecNumber evidence="3">3.4.19.12</ecNumber>
    </recommendedName>
</protein>
<dbReference type="InterPro" id="IPR050185">
    <property type="entry name" value="Ub_carboxyl-term_hydrolase"/>
</dbReference>
<evidence type="ECO:0000256" key="1">
    <source>
        <dbReference type="ARBA" id="ARBA00000707"/>
    </source>
</evidence>
<dbReference type="InterPro" id="IPR018200">
    <property type="entry name" value="USP_CS"/>
</dbReference>
<comment type="catalytic activity">
    <reaction evidence="1">
        <text>Thiol-dependent hydrolysis of ester, thioester, amide, peptide and isopeptide bonds formed by the C-terminal Gly of ubiquitin (a 76-residue protein attached to proteins as an intracellular targeting signal).</text>
        <dbReference type="EC" id="3.4.19.12"/>
    </reaction>
</comment>
<dbReference type="InterPro" id="IPR036873">
    <property type="entry name" value="Rhodanese-like_dom_sf"/>
</dbReference>
<sequence length="477" mass="55610">MLSPKEKMLWSSRSVKDQVVIIGNNSRDEAPRILKDIMENWDPDTNYKSPIRILKDGFESFLLVYPTECTNPHYTSPKVANEGSENLEEIEYPEIGDIMMKDEIKLGSVPEVNRADKSKAMKIYEQRNLNEIIEEKNKLSTENDKTNQEFEEVSKSLRETEQSHDSEEYKKLTFRIWELETEKKNQNYKEQLLIKEIQDLKKMHISKVDDNEKSIIENHKISEPIPKQQVIINEPQIEKLIPVKQDELEDKVLTGLKNLGNTCYMNSILQCLFSSLMLRKFLISNNYKNSINYKSKTKGYICEETAGLFKRMNSGEYKYVECAQLKSYFGEHQKMFRGRDQQDAHEFLTIFIDCLHLELNTIRISRPFSENNSSEKCWNEFTKGEESKILQIFYGQIKSTVKCVTCEKESATHETFSNLSLELPAQAQICLLTDCLDLYFAGERISGWICPKCKQKRDAIKKLSISRLPEILVIHLK</sequence>
<dbReference type="OMA" id="IECIKEY"/>
<reference evidence="6" key="2">
    <citation type="submission" date="2015-06" db="UniProtKB">
        <authorList>
            <consortium name="EnsemblMetazoa"/>
        </authorList>
    </citation>
    <scope>IDENTIFICATION</scope>
</reference>
<dbReference type="HOGENOM" id="CLU_573163_0_0_1"/>
<dbReference type="AlphaFoldDB" id="T1GJ68"/>
<comment type="similarity">
    <text evidence="2">Belongs to the peptidase C19 family.</text>
</comment>
<evidence type="ECO:0000313" key="7">
    <source>
        <dbReference type="Proteomes" id="UP000015102"/>
    </source>
</evidence>
<name>T1GJ68_MEGSC</name>
<evidence type="ECO:0000256" key="3">
    <source>
        <dbReference type="ARBA" id="ARBA00012759"/>
    </source>
</evidence>